<sequence length="55" mass="6453">MEAQKSEVVKRIVESGLIKDPQWLERLDEPVPLRVMLEAMLELLDKVNPPHRPYD</sequence>
<name>A0A934JB62_9BACL</name>
<dbReference type="EMBL" id="JAELUP010000103">
    <property type="protein sequence ID" value="MBJ6363605.1"/>
    <property type="molecule type" value="Genomic_DNA"/>
</dbReference>
<evidence type="ECO:0000313" key="2">
    <source>
        <dbReference type="Proteomes" id="UP000640274"/>
    </source>
</evidence>
<keyword evidence="2" id="KW-1185">Reference proteome</keyword>
<protein>
    <submittedName>
        <fullName evidence="1">Uncharacterized protein</fullName>
    </submittedName>
</protein>
<comment type="caution">
    <text evidence="1">The sequence shown here is derived from an EMBL/GenBank/DDBJ whole genome shotgun (WGS) entry which is preliminary data.</text>
</comment>
<gene>
    <name evidence="1" type="ORF">JFN88_20560</name>
</gene>
<dbReference type="RefSeq" id="WP_199021135.1">
    <property type="nucleotide sequence ID" value="NZ_JAELUP010000103.1"/>
</dbReference>
<proteinExistence type="predicted"/>
<dbReference type="AlphaFoldDB" id="A0A934JB62"/>
<organism evidence="1 2">
    <name type="scientific">Paenibacillus roseus</name>
    <dbReference type="NCBI Taxonomy" id="2798579"/>
    <lineage>
        <taxon>Bacteria</taxon>
        <taxon>Bacillati</taxon>
        <taxon>Bacillota</taxon>
        <taxon>Bacilli</taxon>
        <taxon>Bacillales</taxon>
        <taxon>Paenibacillaceae</taxon>
        <taxon>Paenibacillus</taxon>
    </lineage>
</organism>
<dbReference type="Proteomes" id="UP000640274">
    <property type="component" value="Unassembled WGS sequence"/>
</dbReference>
<evidence type="ECO:0000313" key="1">
    <source>
        <dbReference type="EMBL" id="MBJ6363605.1"/>
    </source>
</evidence>
<accession>A0A934JB62</accession>
<reference evidence="1" key="1">
    <citation type="submission" date="2020-12" db="EMBL/GenBank/DDBJ databases">
        <authorList>
            <person name="Huq M.A."/>
        </authorList>
    </citation>
    <scope>NUCLEOTIDE SEQUENCE</scope>
    <source>
        <strain evidence="1">MAHUQ-46</strain>
    </source>
</reference>